<dbReference type="InterPro" id="IPR015943">
    <property type="entry name" value="WD40/YVTN_repeat-like_dom_sf"/>
</dbReference>
<dbReference type="InterPro" id="IPR037850">
    <property type="entry name" value="RBBP5/Swd1"/>
</dbReference>
<dbReference type="AlphaFoldDB" id="A0A158R4D0"/>
<dbReference type="GO" id="GO:0048188">
    <property type="term" value="C:Set1C/COMPASS complex"/>
    <property type="evidence" value="ECO:0007669"/>
    <property type="project" value="InterPro"/>
</dbReference>
<sequence>MMNLYLSERISGNNFPQELDGVLELPQGIPNCCKFNRWGTYVAVGGNDGRVYICDIVTKGVVRSWTCHQNPIISLSWTRSGRKLATTAAAKEWSVATWDVLHGGKIDRFVYSSPVVSAIFNPRDENQLLIVYLSGNPMIEDIRQKVKKEIKVTGVSDEQFGDVTVATFDRRGKYVVTGTSKGRIAFFDARTTRLITYIRQNATHQIRNIVFSRRSDFVITNSADRIIRAYNLNDMLKKQFATHIEPVYKVSDIVNKTSWKAVCTSCCGDYVCGASKSNTLFVWKLSNGALKQLEGPKGETLLDVQWHPSRPIITSLSNVSVSVWTQCHVENWSAFAPEFVELEENTKYVEKESEFDFEDEDADVSLSQNAKVCIFFQGADETIDVVTPAKNVIYYSSDEEDDCVYVYEDAEKDDRPLWFIPVSPDSDTGDENALNTANSEFFSFYQWSSVVRLETEIQQGHILRVSNSHQVAEELRIQARG</sequence>
<dbReference type="PANTHER" id="PTHR44040">
    <property type="entry name" value="RETINOBLASTOMA-BINDING PROTEIN 5"/>
    <property type="match status" value="1"/>
</dbReference>
<dbReference type="InterPro" id="IPR001680">
    <property type="entry name" value="WD40_rpt"/>
</dbReference>
<accession>A0A158R4D0</accession>
<evidence type="ECO:0000256" key="3">
    <source>
        <dbReference type="ARBA" id="ARBA00022737"/>
    </source>
</evidence>
<dbReference type="STRING" id="451379.A0A158R4D0"/>
<dbReference type="PANTHER" id="PTHR44040:SF1">
    <property type="entry name" value="RETINOBLASTOMA-BINDING PROTEIN 5"/>
    <property type="match status" value="1"/>
</dbReference>
<dbReference type="Pfam" id="PF00400">
    <property type="entry name" value="WD40"/>
    <property type="match status" value="1"/>
</dbReference>
<dbReference type="SMART" id="SM00320">
    <property type="entry name" value="WD40"/>
    <property type="match status" value="6"/>
</dbReference>
<evidence type="ECO:0000256" key="2">
    <source>
        <dbReference type="ARBA" id="ARBA00022574"/>
    </source>
</evidence>
<protein>
    <submittedName>
        <fullName evidence="6">WD_REPEATS_REGION domain-containing protein</fullName>
    </submittedName>
</protein>
<dbReference type="InterPro" id="IPR036322">
    <property type="entry name" value="WD40_repeat_dom_sf"/>
</dbReference>
<proteinExistence type="predicted"/>
<keyword evidence="3" id="KW-0677">Repeat</keyword>
<organism evidence="5 6">
    <name type="scientific">Syphacia muris</name>
    <dbReference type="NCBI Taxonomy" id="451379"/>
    <lineage>
        <taxon>Eukaryota</taxon>
        <taxon>Metazoa</taxon>
        <taxon>Ecdysozoa</taxon>
        <taxon>Nematoda</taxon>
        <taxon>Chromadorea</taxon>
        <taxon>Rhabditida</taxon>
        <taxon>Spirurina</taxon>
        <taxon>Oxyuridomorpha</taxon>
        <taxon>Oxyuroidea</taxon>
        <taxon>Oxyuridae</taxon>
        <taxon>Syphacia</taxon>
    </lineage>
</organism>
<dbReference type="Gene3D" id="2.130.10.10">
    <property type="entry name" value="YVTN repeat-like/Quinoprotein amine dehydrogenase"/>
    <property type="match status" value="1"/>
</dbReference>
<dbReference type="Proteomes" id="UP000046393">
    <property type="component" value="Unplaced"/>
</dbReference>
<evidence type="ECO:0000256" key="1">
    <source>
        <dbReference type="ARBA" id="ARBA00004123"/>
    </source>
</evidence>
<keyword evidence="5" id="KW-1185">Reference proteome</keyword>
<comment type="subcellular location">
    <subcellularLocation>
        <location evidence="1">Nucleus</location>
    </subcellularLocation>
</comment>
<name>A0A158R4D0_9BILA</name>
<evidence type="ECO:0000313" key="6">
    <source>
        <dbReference type="WBParaSite" id="SMUV_0000303301-mRNA-1"/>
    </source>
</evidence>
<keyword evidence="4" id="KW-0539">Nucleus</keyword>
<dbReference type="SUPFAM" id="SSF50978">
    <property type="entry name" value="WD40 repeat-like"/>
    <property type="match status" value="1"/>
</dbReference>
<reference evidence="6" key="1">
    <citation type="submission" date="2016-04" db="UniProtKB">
        <authorList>
            <consortium name="WormBaseParasite"/>
        </authorList>
    </citation>
    <scope>IDENTIFICATION</scope>
</reference>
<evidence type="ECO:0000256" key="4">
    <source>
        <dbReference type="ARBA" id="ARBA00023242"/>
    </source>
</evidence>
<keyword evidence="2" id="KW-0853">WD repeat</keyword>
<evidence type="ECO:0000313" key="5">
    <source>
        <dbReference type="Proteomes" id="UP000046393"/>
    </source>
</evidence>
<dbReference type="WBParaSite" id="SMUV_0000303301-mRNA-1">
    <property type="protein sequence ID" value="SMUV_0000303301-mRNA-1"/>
    <property type="gene ID" value="SMUV_0000303301"/>
</dbReference>